<dbReference type="GO" id="GO:0031297">
    <property type="term" value="P:replication fork processing"/>
    <property type="evidence" value="ECO:0007669"/>
    <property type="project" value="TreeGrafter"/>
</dbReference>
<dbReference type="EMBL" id="HBUE01015983">
    <property type="protein sequence ID" value="CAG6450454.1"/>
    <property type="molecule type" value="Transcribed_RNA"/>
</dbReference>
<sequence length="301" mass="34906">MFSKSPSDRMIDLFCLNELTMHPACIICLRAFIESQNVVSTHCGHIFHQKCIVKWFNRNQTCPDCQYLAYSKPLKQVHLRPVEIKPNDSVQLQGEIERLKIQNRVKDFTIAKLRELLPNYERRTEELIKLTADYQKLRRELHNATRQCASLEQQQRDAERRCRRTQTELERMQKMLNRLPVKLPLVSNVSTPGIITAGHRKLALSLPRPPSADFQNMPKKRPGISAQAIKRKQPQSLLSQVAEIFRDPELYQYMTEPDLDDTFEMGQFSEERPRSPTRQQAGNQRKATGGGVPLHRSAHQL</sequence>
<accession>A0A8D8A6Y0</accession>
<evidence type="ECO:0000256" key="3">
    <source>
        <dbReference type="PROSITE-ProRule" id="PRU00175"/>
    </source>
</evidence>
<dbReference type="PANTHER" id="PTHR46569">
    <property type="entry name" value="E3 UBIQUITIN-PROTEIN LIGASE TRAIP"/>
    <property type="match status" value="1"/>
</dbReference>
<organism evidence="7">
    <name type="scientific">Culex pipiens</name>
    <name type="common">House mosquito</name>
    <dbReference type="NCBI Taxonomy" id="7175"/>
    <lineage>
        <taxon>Eukaryota</taxon>
        <taxon>Metazoa</taxon>
        <taxon>Ecdysozoa</taxon>
        <taxon>Arthropoda</taxon>
        <taxon>Hexapoda</taxon>
        <taxon>Insecta</taxon>
        <taxon>Pterygota</taxon>
        <taxon>Neoptera</taxon>
        <taxon>Endopterygota</taxon>
        <taxon>Diptera</taxon>
        <taxon>Nematocera</taxon>
        <taxon>Culicoidea</taxon>
        <taxon>Culicidae</taxon>
        <taxon>Culicinae</taxon>
        <taxon>Culicini</taxon>
        <taxon>Culex</taxon>
        <taxon>Culex</taxon>
    </lineage>
</organism>
<evidence type="ECO:0000259" key="6">
    <source>
        <dbReference type="PROSITE" id="PS50089"/>
    </source>
</evidence>
<reference evidence="7" key="1">
    <citation type="submission" date="2021-05" db="EMBL/GenBank/DDBJ databases">
        <authorList>
            <person name="Alioto T."/>
            <person name="Alioto T."/>
            <person name="Gomez Garrido J."/>
        </authorList>
    </citation>
    <scope>NUCLEOTIDE SEQUENCE</scope>
</reference>
<dbReference type="GO" id="GO:0090734">
    <property type="term" value="C:site of DNA damage"/>
    <property type="evidence" value="ECO:0007669"/>
    <property type="project" value="TreeGrafter"/>
</dbReference>
<protein>
    <submittedName>
        <fullName evidence="7">E3 ubiquitin-protein ligase TRAIP</fullName>
    </submittedName>
</protein>
<name>A0A8D8A6Y0_CULPI</name>
<evidence type="ECO:0000256" key="2">
    <source>
        <dbReference type="ARBA" id="ARBA00022833"/>
    </source>
</evidence>
<dbReference type="Gene3D" id="3.30.40.10">
    <property type="entry name" value="Zinc/RING finger domain, C3HC4 (zinc finger)"/>
    <property type="match status" value="1"/>
</dbReference>
<feature type="domain" description="RING-type" evidence="6">
    <location>
        <begin position="25"/>
        <end position="66"/>
    </location>
</feature>
<evidence type="ECO:0000313" key="7">
    <source>
        <dbReference type="EMBL" id="CAG6450454.1"/>
    </source>
</evidence>
<dbReference type="Pfam" id="PF13639">
    <property type="entry name" value="zf-RING_2"/>
    <property type="match status" value="1"/>
</dbReference>
<keyword evidence="4" id="KW-0175">Coiled coil</keyword>
<dbReference type="InterPro" id="IPR013083">
    <property type="entry name" value="Znf_RING/FYVE/PHD"/>
</dbReference>
<dbReference type="InterPro" id="IPR052639">
    <property type="entry name" value="TRAIP_ubiq-protein_ligase"/>
</dbReference>
<dbReference type="PANTHER" id="PTHR46569:SF1">
    <property type="entry name" value="E3 UBIQUITIN-PROTEIN LIGASE RFWD3-RELATED"/>
    <property type="match status" value="1"/>
</dbReference>
<dbReference type="GO" id="GO:0016567">
    <property type="term" value="P:protein ubiquitination"/>
    <property type="evidence" value="ECO:0007669"/>
    <property type="project" value="TreeGrafter"/>
</dbReference>
<feature type="region of interest" description="Disordered" evidence="5">
    <location>
        <begin position="264"/>
        <end position="301"/>
    </location>
</feature>
<feature type="compositionally biased region" description="Polar residues" evidence="5">
    <location>
        <begin position="276"/>
        <end position="286"/>
    </location>
</feature>
<keyword evidence="1 3" id="KW-0863">Zinc-finger</keyword>
<feature type="coiled-coil region" evidence="4">
    <location>
        <begin position="110"/>
        <end position="175"/>
    </location>
</feature>
<evidence type="ECO:0000256" key="4">
    <source>
        <dbReference type="SAM" id="Coils"/>
    </source>
</evidence>
<evidence type="ECO:0000256" key="1">
    <source>
        <dbReference type="ARBA" id="ARBA00022771"/>
    </source>
</evidence>
<dbReference type="GO" id="GO:0008270">
    <property type="term" value="F:zinc ion binding"/>
    <property type="evidence" value="ECO:0007669"/>
    <property type="project" value="UniProtKB-KW"/>
</dbReference>
<proteinExistence type="predicted"/>
<dbReference type="InterPro" id="IPR001841">
    <property type="entry name" value="Znf_RING"/>
</dbReference>
<dbReference type="GO" id="GO:0005634">
    <property type="term" value="C:nucleus"/>
    <property type="evidence" value="ECO:0007669"/>
    <property type="project" value="TreeGrafter"/>
</dbReference>
<evidence type="ECO:0000256" key="5">
    <source>
        <dbReference type="SAM" id="MobiDB-lite"/>
    </source>
</evidence>
<keyword evidence="2" id="KW-0862">Zinc</keyword>
<dbReference type="GO" id="GO:0061630">
    <property type="term" value="F:ubiquitin protein ligase activity"/>
    <property type="evidence" value="ECO:0007669"/>
    <property type="project" value="TreeGrafter"/>
</dbReference>
<dbReference type="PROSITE" id="PS50089">
    <property type="entry name" value="ZF_RING_2"/>
    <property type="match status" value="1"/>
</dbReference>
<dbReference type="AlphaFoldDB" id="A0A8D8A6Y0"/>
<dbReference type="SUPFAM" id="SSF57850">
    <property type="entry name" value="RING/U-box"/>
    <property type="match status" value="1"/>
</dbReference>
<dbReference type="SMART" id="SM00184">
    <property type="entry name" value="RING"/>
    <property type="match status" value="1"/>
</dbReference>
<keyword evidence="1 3" id="KW-0479">Metal-binding</keyword>